<evidence type="ECO:0000256" key="2">
    <source>
        <dbReference type="ARBA" id="ARBA00022737"/>
    </source>
</evidence>
<reference evidence="7 8" key="1">
    <citation type="submission" date="2018-01" db="EMBL/GenBank/DDBJ databases">
        <title>G. obscuriglobus.</title>
        <authorList>
            <person name="Franke J."/>
            <person name="Blomberg W."/>
            <person name="Selmecki A."/>
        </authorList>
    </citation>
    <scope>NUCLEOTIDE SEQUENCE [LARGE SCALE GENOMIC DNA]</scope>
    <source>
        <strain evidence="7 8">DSM 5831</strain>
    </source>
</reference>
<gene>
    <name evidence="7" type="ORF">C1280_28535</name>
</gene>
<dbReference type="InterPro" id="IPR011050">
    <property type="entry name" value="Pectin_lyase_fold/virulence"/>
</dbReference>
<evidence type="ECO:0000259" key="6">
    <source>
        <dbReference type="SMART" id="SM00237"/>
    </source>
</evidence>
<organism evidence="7 8">
    <name type="scientific">Gemmata obscuriglobus</name>
    <dbReference type="NCBI Taxonomy" id="114"/>
    <lineage>
        <taxon>Bacteria</taxon>
        <taxon>Pseudomonadati</taxon>
        <taxon>Planctomycetota</taxon>
        <taxon>Planctomycetia</taxon>
        <taxon>Gemmatales</taxon>
        <taxon>Gemmataceae</taxon>
        <taxon>Gemmata</taxon>
    </lineage>
</organism>
<evidence type="ECO:0000313" key="8">
    <source>
        <dbReference type="Proteomes" id="UP000245802"/>
    </source>
</evidence>
<dbReference type="InterPro" id="IPR047589">
    <property type="entry name" value="DUF11_rpt"/>
</dbReference>
<dbReference type="GO" id="GO:0016020">
    <property type="term" value="C:membrane"/>
    <property type="evidence" value="ECO:0007669"/>
    <property type="project" value="InterPro"/>
</dbReference>
<dbReference type="InterPro" id="IPR051171">
    <property type="entry name" value="CaCA"/>
</dbReference>
<dbReference type="Pfam" id="PF13517">
    <property type="entry name" value="FG-GAP_3"/>
    <property type="match status" value="1"/>
</dbReference>
<dbReference type="SUPFAM" id="SSF141072">
    <property type="entry name" value="CalX-like"/>
    <property type="match status" value="1"/>
</dbReference>
<dbReference type="InterPro" id="IPR013517">
    <property type="entry name" value="FG-GAP"/>
</dbReference>
<dbReference type="Pfam" id="PF03160">
    <property type="entry name" value="Calx-beta"/>
    <property type="match status" value="1"/>
</dbReference>
<dbReference type="Proteomes" id="UP000245802">
    <property type="component" value="Chromosome"/>
</dbReference>
<dbReference type="NCBIfam" id="TIGR02601">
    <property type="entry name" value="autotrns_rpt"/>
    <property type="match status" value="5"/>
</dbReference>
<keyword evidence="8" id="KW-1185">Reference proteome</keyword>
<dbReference type="SUPFAM" id="SSF69318">
    <property type="entry name" value="Integrin alpha N-terminal domain"/>
    <property type="match status" value="1"/>
</dbReference>
<feature type="domain" description="Calx-beta" evidence="6">
    <location>
        <begin position="1204"/>
        <end position="1304"/>
    </location>
</feature>
<name>A0A2Z3H6K5_9BACT</name>
<feature type="region of interest" description="Disordered" evidence="5">
    <location>
        <begin position="267"/>
        <end position="289"/>
    </location>
</feature>
<dbReference type="InterPro" id="IPR013425">
    <property type="entry name" value="Autotrns_rpt"/>
</dbReference>
<dbReference type="InterPro" id="IPR038081">
    <property type="entry name" value="CalX-like_sf"/>
</dbReference>
<dbReference type="SUPFAM" id="SSF51126">
    <property type="entry name" value="Pectin lyase-like"/>
    <property type="match status" value="3"/>
</dbReference>
<dbReference type="RefSeq" id="WP_010045879.1">
    <property type="nucleotide sequence ID" value="NZ_CP025958.1"/>
</dbReference>
<dbReference type="NCBIfam" id="TIGR01451">
    <property type="entry name" value="B_ant_repeat"/>
    <property type="match status" value="1"/>
</dbReference>
<dbReference type="Gene3D" id="2.130.10.130">
    <property type="entry name" value="Integrin alpha, N-terminal"/>
    <property type="match status" value="1"/>
</dbReference>
<evidence type="ECO:0000256" key="3">
    <source>
        <dbReference type="ARBA" id="ARBA00022837"/>
    </source>
</evidence>
<dbReference type="PANTHER" id="PTHR11878:SF65">
    <property type="entry name" value="NA_CA-EXCHANGE PROTEIN, ISOFORM G"/>
    <property type="match status" value="1"/>
</dbReference>
<keyword evidence="3" id="KW-0106">Calcium</keyword>
<dbReference type="Gene3D" id="2.60.40.2030">
    <property type="match status" value="1"/>
</dbReference>
<dbReference type="GO" id="GO:0007154">
    <property type="term" value="P:cell communication"/>
    <property type="evidence" value="ECO:0007669"/>
    <property type="project" value="InterPro"/>
</dbReference>
<dbReference type="InterPro" id="IPR028994">
    <property type="entry name" value="Integrin_alpha_N"/>
</dbReference>
<keyword evidence="1" id="KW-0732">Signal</keyword>
<dbReference type="PANTHER" id="PTHR11878">
    <property type="entry name" value="SODIUM/CALCIUM EXCHANGER"/>
    <property type="match status" value="1"/>
</dbReference>
<proteinExistence type="predicted"/>
<dbReference type="SMART" id="SM00237">
    <property type="entry name" value="Calx_beta"/>
    <property type="match status" value="1"/>
</dbReference>
<dbReference type="KEGG" id="gog:C1280_28535"/>
<dbReference type="GO" id="GO:0030001">
    <property type="term" value="P:metal ion transport"/>
    <property type="evidence" value="ECO:0007669"/>
    <property type="project" value="TreeGrafter"/>
</dbReference>
<evidence type="ECO:0000313" key="7">
    <source>
        <dbReference type="EMBL" id="AWM40541.1"/>
    </source>
</evidence>
<dbReference type="OrthoDB" id="9770183at2"/>
<dbReference type="Pfam" id="PF12951">
    <property type="entry name" value="PATR"/>
    <property type="match status" value="5"/>
</dbReference>
<evidence type="ECO:0000256" key="1">
    <source>
        <dbReference type="ARBA" id="ARBA00022729"/>
    </source>
</evidence>
<dbReference type="EMBL" id="CP025958">
    <property type="protein sequence ID" value="AWM40541.1"/>
    <property type="molecule type" value="Genomic_DNA"/>
</dbReference>
<evidence type="ECO:0000256" key="5">
    <source>
        <dbReference type="SAM" id="MobiDB-lite"/>
    </source>
</evidence>
<accession>A0A2Z3H6K5</accession>
<dbReference type="InterPro" id="IPR012332">
    <property type="entry name" value="Autotransporter_pectin_lyase_C"/>
</dbReference>
<evidence type="ECO:0000256" key="4">
    <source>
        <dbReference type="ARBA" id="ARBA00023065"/>
    </source>
</evidence>
<dbReference type="InterPro" id="IPR003644">
    <property type="entry name" value="Calx_beta"/>
</dbReference>
<protein>
    <submittedName>
        <fullName evidence="7">Transporter</fullName>
    </submittedName>
</protein>
<sequence>MPFRPTVERLEDRTVPALVAQRGDFLMIGNTLAQDAGPGVVAPVVGTVGATGTNTNDTAPDVYWRADDPTAGAAAANTSITVAQARTTAVLTVPAGATVTHAFLYWAGTGTADATAALERPGVFTQGVTASATYTAALNGLAYMGVADVTALVQQYGSGAYRVSDVSALSLTNVNNSSLFAGWSLVVVYARSSDPFRTFFISDQLNQVLNGGSTTVALNGFTVSSPGGRLGVIAFDGDDSLSGDGLSVNGVALSNANNPANNVFNSTRTNDGAVSSDPGDLPRLTGGPRSMSGVDIDTFDLAGALASGQTQATAEATTTNDSYLVGPLILAINSFAPEFGPSTLTATDLNGGALLPGDVVSYTVSVQNQGDDASLGSALAAALPADVTYVPGSLQILSGANAGPQTDAAGDDPGTYDPVARTVSVNLGVGAGAGGGGRLGIAETTTVTFQVVVNAGATQVVMPVTVTGAGETGTTPVSTTLTSTLAVSQNATPALTDLDGDTVPWAGVGSTVRPDAGTALTAADADLEALNGGLGDWAGAALTVRRSGTAVLTDVFGFDPAGALFAVNGNALEAGGQAFATFTAAAGVLTVAFTSSGTAATTALVRDVLRRVTYRNDTPAGDAPLVYDLSDGIVSAVATVTITSDEIYVNDAGDAADADRNTVTLREAAAVAAAQPGAQTVRFVSAAFAAPQTVTLGSALALDAGLTLDAGNAAGVTVTGAAVQLGGALTYVAGAGDSDTLASAITGAGTLAKTGAGTLTLSGTNSYTGGTTVTGGTLSVTDGANLGTGPVTLAGGTTLEVTGAGTLANTVTGAGALTKTGAGTLTLSGANSYGATTVTGGTLSITDGANLGTGAVSLAGGTTLEVTGAGTLSNAVTGAGALVKSGAGTLTLSGTNTYTGGTAVTGDTLSITDGANLGTGAVSLAGGTTLEVTGAGTLSNAVTGAGTLAKTGAGTLTLSGTNSYGATTVTAGTLSIAGDSNLGAGTVTLGAGATFEVTAAGTVDNAVTLAGAATLRTTADVLLSGVVGGAFALTKSGTGTLTLSAANTHSGAFTVGAGAVYVTGTLASSAVTVSAGGLLGGTGTVSGPVTAAGTVAAGVAGAGVLTLSGGVTFPGGGTAAVELNGTAPGTGYDQVGSGPVDLTGATLSAVLGFTPAGGTSFVVINNASGSPVTGTFSGLPEGATVTIGGVPFAVSYAGGDGNDVTLTAAAAAAAPAVSIGDVTASEGADGLAAFVFTVRLSAASLVPVTVTYTTAAGTAGAGTDFVPVTGTLVFAPGVTELTVSVGVVGDPVPEPDERFTVVLTGVTNATVGRGAATGTIANDDPPRIVIGVGTSGATAGIVQPVNPLTGVLGDPVRPYEGYAGDVRVSSGDMDGDGLVDMITGAGPGPMGGHVKVIDGRTGAERFSFLAFEGFRGGVQVSSGDIDGDGHDDIIVAADAGAVPHVKVFSGRDGSLLRSFLAYDAGFRGGVRVSAADIDGDGLDDIVTMSGAGSAPHVRAFGGRDGGVLISTLVAGRPTGGLYVAAGDLDGDGYAEVVTGSGVGDPPVVNVYGGRGGALERSFLAYLAGFVGGVRVGVEEIDGRAMILTGAGPGAGPHLCAFGAAGGDPPLSMFVGPTSVHGGVYVG</sequence>
<keyword evidence="4" id="KW-0813">Transport</keyword>
<dbReference type="Gene3D" id="2.160.20.20">
    <property type="match status" value="1"/>
</dbReference>
<keyword evidence="2" id="KW-0677">Repeat</keyword>
<keyword evidence="4" id="KW-0406">Ion transport</keyword>